<keyword evidence="11" id="KW-0175">Coiled coil</keyword>
<keyword evidence="10 12" id="KW-0472">Membrane</keyword>
<dbReference type="AlphaFoldDB" id="A0A5K8A145"/>
<dbReference type="InterPro" id="IPR033479">
    <property type="entry name" value="dCache_1"/>
</dbReference>
<dbReference type="GO" id="GO:0000155">
    <property type="term" value="F:phosphorelay sensor kinase activity"/>
    <property type="evidence" value="ECO:0007669"/>
    <property type="project" value="InterPro"/>
</dbReference>
<evidence type="ECO:0000256" key="3">
    <source>
        <dbReference type="ARBA" id="ARBA00012438"/>
    </source>
</evidence>
<dbReference type="InterPro" id="IPR003660">
    <property type="entry name" value="HAMP_dom"/>
</dbReference>
<dbReference type="Pfam" id="PF02518">
    <property type="entry name" value="HATPase_c"/>
    <property type="match status" value="1"/>
</dbReference>
<accession>A0A5K8A145</accession>
<dbReference type="Proteomes" id="UP000425960">
    <property type="component" value="Chromosome"/>
</dbReference>
<evidence type="ECO:0000259" key="14">
    <source>
        <dbReference type="PROSITE" id="PS50885"/>
    </source>
</evidence>
<dbReference type="CDD" id="cd00082">
    <property type="entry name" value="HisKA"/>
    <property type="match status" value="1"/>
</dbReference>
<evidence type="ECO:0000313" key="15">
    <source>
        <dbReference type="EMBL" id="BBO86104.1"/>
    </source>
</evidence>
<dbReference type="InterPro" id="IPR003661">
    <property type="entry name" value="HisK_dim/P_dom"/>
</dbReference>
<dbReference type="PROSITE" id="PS50885">
    <property type="entry name" value="HAMP"/>
    <property type="match status" value="1"/>
</dbReference>
<dbReference type="SMART" id="SM00388">
    <property type="entry name" value="HisKA"/>
    <property type="match status" value="1"/>
</dbReference>
<keyword evidence="4" id="KW-1003">Cell membrane</keyword>
<dbReference type="SUPFAM" id="SSF158472">
    <property type="entry name" value="HAMP domain-like"/>
    <property type="match status" value="1"/>
</dbReference>
<dbReference type="EMBL" id="AP021876">
    <property type="protein sequence ID" value="BBO86104.1"/>
    <property type="molecule type" value="Genomic_DNA"/>
</dbReference>
<dbReference type="PRINTS" id="PR00344">
    <property type="entry name" value="BCTRLSENSOR"/>
</dbReference>
<dbReference type="PANTHER" id="PTHR43304">
    <property type="entry name" value="PHYTOCHROME-LIKE PROTEIN CPH1"/>
    <property type="match status" value="1"/>
</dbReference>
<evidence type="ECO:0000256" key="2">
    <source>
        <dbReference type="ARBA" id="ARBA00004651"/>
    </source>
</evidence>
<evidence type="ECO:0000256" key="6">
    <source>
        <dbReference type="ARBA" id="ARBA00022679"/>
    </source>
</evidence>
<reference evidence="15 16" key="1">
    <citation type="submission" date="2019-11" db="EMBL/GenBank/DDBJ databases">
        <title>Comparative genomics of hydrocarbon-degrading Desulfosarcina strains.</title>
        <authorList>
            <person name="Watanabe M."/>
            <person name="Kojima H."/>
            <person name="Fukui M."/>
        </authorList>
    </citation>
    <scope>NUCLEOTIDE SEQUENCE [LARGE SCALE GENOMIC DNA]</scope>
    <source>
        <strain evidence="15 16">28bB2T</strain>
    </source>
</reference>
<dbReference type="EC" id="2.7.13.3" evidence="3"/>
<keyword evidence="5" id="KW-0597">Phosphoprotein</keyword>
<comment type="subcellular location">
    <subcellularLocation>
        <location evidence="2">Cell membrane</location>
        <topology evidence="2">Multi-pass membrane protein</topology>
    </subcellularLocation>
</comment>
<dbReference type="SUPFAM" id="SSF55874">
    <property type="entry name" value="ATPase domain of HSP90 chaperone/DNA topoisomerase II/histidine kinase"/>
    <property type="match status" value="1"/>
</dbReference>
<dbReference type="Pfam" id="PF00672">
    <property type="entry name" value="HAMP"/>
    <property type="match status" value="1"/>
</dbReference>
<dbReference type="GO" id="GO:0005886">
    <property type="term" value="C:plasma membrane"/>
    <property type="evidence" value="ECO:0007669"/>
    <property type="project" value="UniProtKB-SubCell"/>
</dbReference>
<dbReference type="InterPro" id="IPR052162">
    <property type="entry name" value="Sensor_kinase/Photoreceptor"/>
</dbReference>
<evidence type="ECO:0000256" key="12">
    <source>
        <dbReference type="SAM" id="Phobius"/>
    </source>
</evidence>
<protein>
    <recommendedName>
        <fullName evidence="3">histidine kinase</fullName>
        <ecNumber evidence="3">2.7.13.3</ecNumber>
    </recommendedName>
</protein>
<keyword evidence="6" id="KW-0808">Transferase</keyword>
<proteinExistence type="predicted"/>
<keyword evidence="9 12" id="KW-1133">Transmembrane helix</keyword>
<dbReference type="RefSeq" id="WP_155325514.1">
    <property type="nucleotide sequence ID" value="NZ_AP021876.1"/>
</dbReference>
<feature type="transmembrane region" description="Helical" evidence="12">
    <location>
        <begin position="6"/>
        <end position="27"/>
    </location>
</feature>
<evidence type="ECO:0000256" key="10">
    <source>
        <dbReference type="ARBA" id="ARBA00023136"/>
    </source>
</evidence>
<dbReference type="Gene3D" id="3.30.565.10">
    <property type="entry name" value="Histidine kinase-like ATPase, C-terminal domain"/>
    <property type="match status" value="1"/>
</dbReference>
<sequence>MKLNAKLSMLFFLLTVIPVCVVGYLSFQNGRMTIRENVVDHLQSINLHKKAEFERWVRDNARVLELLAGMPFFRQKFPHLLAARSESGPDRVAAHATILDHLKPTVDGGLFWELFIIRADDGRVMLSTDENQEGKFLDDQPYFIEGRHGTFIQNVYYAMSIQKPAMTISTPLVNAENETIAVLAGRLDLSELSGIMEKHSELGQSMDTYLVNKFNFYVTEPRFGRGYALAKSIHTQGVTAALARKKGVGYYRDYRGVPVIGAYQWMPEWELCLITEVDQKDAYAPVLSFRKTVLSIALAISLVAAGFGWISAYTVTTPLRRLVEATEEVGSGRLDAAMDTGGRGEVADLARSFTKMIERLATTLVSRDALLAEVEERKNAEALREQALEELKRSNEELQQFAYVASHDLQEPLRMVSSYTQLLANRYEDKLDDKAKKFIRYAVDGALRMQQLIQDLLSFSRVTTHGDGITTVDSRSAVDNAMTNLQAAIAETGAEISCDPLPVVSADAAQLVQLFQNLIKNAIKFRDEVVPHIRIWAEKDGHAWQFNVADNGIGIEEQYKERIFVIFQRLHTRSEYPGTGIGLAICKRIVERHGGRIWFSSIPGNGTVFHFTLKAAPENG</sequence>
<dbReference type="InterPro" id="IPR036097">
    <property type="entry name" value="HisK_dim/P_sf"/>
</dbReference>
<dbReference type="Pfam" id="PF02743">
    <property type="entry name" value="dCache_1"/>
    <property type="match status" value="1"/>
</dbReference>
<evidence type="ECO:0000256" key="9">
    <source>
        <dbReference type="ARBA" id="ARBA00022989"/>
    </source>
</evidence>
<dbReference type="Gene3D" id="1.10.287.130">
    <property type="match status" value="1"/>
</dbReference>
<evidence type="ECO:0000256" key="8">
    <source>
        <dbReference type="ARBA" id="ARBA00022777"/>
    </source>
</evidence>
<dbReference type="InterPro" id="IPR036890">
    <property type="entry name" value="HATPase_C_sf"/>
</dbReference>
<dbReference type="SMART" id="SM00387">
    <property type="entry name" value="HATPase_c"/>
    <property type="match status" value="1"/>
</dbReference>
<evidence type="ECO:0000256" key="4">
    <source>
        <dbReference type="ARBA" id="ARBA00022475"/>
    </source>
</evidence>
<dbReference type="SMART" id="SM00304">
    <property type="entry name" value="HAMP"/>
    <property type="match status" value="1"/>
</dbReference>
<dbReference type="CDD" id="cd06225">
    <property type="entry name" value="HAMP"/>
    <property type="match status" value="1"/>
</dbReference>
<feature type="domain" description="HAMP" evidence="14">
    <location>
        <begin position="313"/>
        <end position="365"/>
    </location>
</feature>
<dbReference type="InterPro" id="IPR005467">
    <property type="entry name" value="His_kinase_dom"/>
</dbReference>
<evidence type="ECO:0000256" key="7">
    <source>
        <dbReference type="ARBA" id="ARBA00022692"/>
    </source>
</evidence>
<dbReference type="InterPro" id="IPR004358">
    <property type="entry name" value="Sig_transdc_His_kin-like_C"/>
</dbReference>
<dbReference type="Gene3D" id="3.30.450.20">
    <property type="entry name" value="PAS domain"/>
    <property type="match status" value="1"/>
</dbReference>
<dbReference type="InterPro" id="IPR003594">
    <property type="entry name" value="HATPase_dom"/>
</dbReference>
<name>A0A5K8A145_9BACT</name>
<keyword evidence="8" id="KW-0418">Kinase</keyword>
<dbReference type="Gene3D" id="6.10.340.10">
    <property type="match status" value="1"/>
</dbReference>
<gene>
    <name evidence="15" type="ORF">DSCO28_66700</name>
</gene>
<evidence type="ECO:0000256" key="5">
    <source>
        <dbReference type="ARBA" id="ARBA00022553"/>
    </source>
</evidence>
<evidence type="ECO:0000313" key="16">
    <source>
        <dbReference type="Proteomes" id="UP000425960"/>
    </source>
</evidence>
<evidence type="ECO:0000256" key="11">
    <source>
        <dbReference type="SAM" id="Coils"/>
    </source>
</evidence>
<organism evidence="15 16">
    <name type="scientific">Desulfosarcina ovata subsp. sediminis</name>
    <dbReference type="NCBI Taxonomy" id="885957"/>
    <lineage>
        <taxon>Bacteria</taxon>
        <taxon>Pseudomonadati</taxon>
        <taxon>Thermodesulfobacteriota</taxon>
        <taxon>Desulfobacteria</taxon>
        <taxon>Desulfobacterales</taxon>
        <taxon>Desulfosarcinaceae</taxon>
        <taxon>Desulfosarcina</taxon>
    </lineage>
</organism>
<feature type="coiled-coil region" evidence="11">
    <location>
        <begin position="370"/>
        <end position="397"/>
    </location>
</feature>
<comment type="catalytic activity">
    <reaction evidence="1">
        <text>ATP + protein L-histidine = ADP + protein N-phospho-L-histidine.</text>
        <dbReference type="EC" id="2.7.13.3"/>
    </reaction>
</comment>
<evidence type="ECO:0000256" key="1">
    <source>
        <dbReference type="ARBA" id="ARBA00000085"/>
    </source>
</evidence>
<evidence type="ECO:0000259" key="13">
    <source>
        <dbReference type="PROSITE" id="PS50109"/>
    </source>
</evidence>
<dbReference type="KEGG" id="dov:DSCO28_66700"/>
<feature type="domain" description="Histidine kinase" evidence="13">
    <location>
        <begin position="404"/>
        <end position="617"/>
    </location>
</feature>
<dbReference type="SUPFAM" id="SSF47384">
    <property type="entry name" value="Homodimeric domain of signal transducing histidine kinase"/>
    <property type="match status" value="1"/>
</dbReference>
<dbReference type="Pfam" id="PF00512">
    <property type="entry name" value="HisKA"/>
    <property type="match status" value="1"/>
</dbReference>
<keyword evidence="7 12" id="KW-0812">Transmembrane</keyword>
<feature type="transmembrane region" description="Helical" evidence="12">
    <location>
        <begin position="293"/>
        <end position="312"/>
    </location>
</feature>
<dbReference type="FunFam" id="3.30.565.10:FF:000006">
    <property type="entry name" value="Sensor histidine kinase WalK"/>
    <property type="match status" value="1"/>
</dbReference>
<dbReference type="PANTHER" id="PTHR43304:SF1">
    <property type="entry name" value="PAC DOMAIN-CONTAINING PROTEIN"/>
    <property type="match status" value="1"/>
</dbReference>
<dbReference type="PROSITE" id="PS50109">
    <property type="entry name" value="HIS_KIN"/>
    <property type="match status" value="1"/>
</dbReference>